<reference evidence="3 4" key="1">
    <citation type="submission" date="2023-07" db="EMBL/GenBank/DDBJ databases">
        <title>Genomic Encyclopedia of Type Strains, Phase IV (KMG-IV): sequencing the most valuable type-strain genomes for metagenomic binning, comparative biology and taxonomic classification.</title>
        <authorList>
            <person name="Goeker M."/>
        </authorList>
    </citation>
    <scope>NUCLEOTIDE SEQUENCE [LARGE SCALE GENOMIC DNA]</scope>
    <source>
        <strain evidence="3 4">DSM 25963</strain>
    </source>
</reference>
<evidence type="ECO:0000259" key="2">
    <source>
        <dbReference type="Pfam" id="PF01345"/>
    </source>
</evidence>
<keyword evidence="4" id="KW-1185">Reference proteome</keyword>
<evidence type="ECO:0000256" key="1">
    <source>
        <dbReference type="SAM" id="SignalP"/>
    </source>
</evidence>
<dbReference type="PANTHER" id="PTHR34819">
    <property type="entry name" value="LARGE CYSTEINE-RICH PERIPLASMIC PROTEIN OMCB"/>
    <property type="match status" value="1"/>
</dbReference>
<dbReference type="Gene3D" id="2.60.40.1170">
    <property type="entry name" value="Mu homology domain, subdomain B"/>
    <property type="match status" value="1"/>
</dbReference>
<feature type="domain" description="DUF11" evidence="2">
    <location>
        <begin position="505"/>
        <end position="606"/>
    </location>
</feature>
<dbReference type="Gene3D" id="2.60.40.10">
    <property type="entry name" value="Immunoglobulins"/>
    <property type="match status" value="1"/>
</dbReference>
<keyword evidence="1" id="KW-0732">Signal</keyword>
<accession>A0ABT9M2H3</accession>
<protein>
    <submittedName>
        <fullName evidence="3">Repeat protein (TIGR01451 family)</fullName>
    </submittedName>
</protein>
<dbReference type="NCBIfam" id="NF047340">
    <property type="entry name" value="Athe_2463_dom"/>
    <property type="match status" value="1"/>
</dbReference>
<dbReference type="NCBIfam" id="TIGR01451">
    <property type="entry name" value="B_ant_repeat"/>
    <property type="match status" value="2"/>
</dbReference>
<feature type="domain" description="DUF11" evidence="2">
    <location>
        <begin position="617"/>
        <end position="717"/>
    </location>
</feature>
<evidence type="ECO:0000313" key="4">
    <source>
        <dbReference type="Proteomes" id="UP001223886"/>
    </source>
</evidence>
<dbReference type="EMBL" id="JAURUP010000006">
    <property type="protein sequence ID" value="MDP9750330.1"/>
    <property type="molecule type" value="Genomic_DNA"/>
</dbReference>
<dbReference type="PANTHER" id="PTHR34819:SF3">
    <property type="entry name" value="CELL SURFACE PROTEIN"/>
    <property type="match status" value="1"/>
</dbReference>
<dbReference type="InterPro" id="IPR051172">
    <property type="entry name" value="Chlamydia_OmcB"/>
</dbReference>
<dbReference type="InterPro" id="IPR013783">
    <property type="entry name" value="Ig-like_fold"/>
</dbReference>
<proteinExistence type="predicted"/>
<dbReference type="Pfam" id="PF01345">
    <property type="entry name" value="DUF11"/>
    <property type="match status" value="3"/>
</dbReference>
<dbReference type="InterPro" id="IPR047589">
    <property type="entry name" value="DUF11_rpt"/>
</dbReference>
<dbReference type="InterPro" id="IPR001434">
    <property type="entry name" value="OmcB-like_DUF11"/>
</dbReference>
<comment type="caution">
    <text evidence="3">The sequence shown here is derived from an EMBL/GenBank/DDBJ whole genome shotgun (WGS) entry which is preliminary data.</text>
</comment>
<feature type="chain" id="PRO_5046391583" evidence="1">
    <location>
        <begin position="24"/>
        <end position="1597"/>
    </location>
</feature>
<gene>
    <name evidence="3" type="ORF">J2S24_000798</name>
</gene>
<dbReference type="RefSeq" id="WP_307680946.1">
    <property type="nucleotide sequence ID" value="NZ_JAURUP010000006.1"/>
</dbReference>
<dbReference type="Proteomes" id="UP001223886">
    <property type="component" value="Unassembled WGS sequence"/>
</dbReference>
<feature type="signal peptide" evidence="1">
    <location>
        <begin position="1"/>
        <end position="23"/>
    </location>
</feature>
<organism evidence="3 4">
    <name type="scientific">Thermoanaerobacter pentosaceus</name>
    <dbReference type="NCBI Taxonomy" id="694059"/>
    <lineage>
        <taxon>Bacteria</taxon>
        <taxon>Bacillati</taxon>
        <taxon>Bacillota</taxon>
        <taxon>Clostridia</taxon>
        <taxon>Thermoanaerobacterales</taxon>
        <taxon>Thermoanaerobacteraceae</taxon>
        <taxon>Thermoanaerobacter</taxon>
    </lineage>
</organism>
<evidence type="ECO:0000313" key="3">
    <source>
        <dbReference type="EMBL" id="MDP9750330.1"/>
    </source>
</evidence>
<feature type="domain" description="DUF11" evidence="2">
    <location>
        <begin position="729"/>
        <end position="832"/>
    </location>
</feature>
<sequence length="1597" mass="181451">MKKFFLFSVFLILFVFSTAAVYALTSEDIVKNPNILKQSDFKNLPYSEKINLLGAFLDKMGIKKSIQLPNGGPAVYLDLDILINYGGVVYTVKDPNTGKKYPPIGNKDEPIGIWELIQKYSPVYISAKQEERNGQWRYLGFTMEGVPYTNTEFPDDAPWTLTPKHYIKTPWDASQLPSDIKRVTEGKPLTIFPSLTTLNTIGLQTKGYKEGVWQQIVDQLITSGQLRPGTNVSIDDLLKIEAATDQGTGYWYVQAPVFWLNNWLEKVPVLLRIWHDKEGYPWYKTFKVEIKGYPDYVVEGIQKSIDDPSLPSVVLKDNGWYEISGTVIFKQNNLGYYMANNVPWSVDIQYYSPYTNSYVYPDKITVYIPALDKSVTGNYSEIQKEYLSSSDDGTYAGLNYNGLEDYFSTNGQQNLMLYFITGTVSISPPPSKDYTQVVITAKINGGAEGDHKFQESVNPYYYYGEPGTAEFNKWAQKYGAALIDPYSTSGHQNELSVKIPLINVLITKSVDKPIITTGEEATFTVKVENKDDTRSIDTPLTVADKIPQGLEIVNYSASKGTYDPDQGVWKFDGLKPHEAAELTITVRGTLAGTFINTAKLVEFDSEATAQIKVLSKDIKIQKTIDKPTIRVGETATFTVKIENIWDTDAKDVKVQDKIPDGLEIVNINTTKGSYDPAAGIWDVGLMPAKSSAELNITVKGTKPGDYLNIAKVDENADSAILTVTDGSEDIELTKTADRTFINLDDPKDPKTAAFTVTVENKGKNSVSDIIVKDNPYMKGLQVLSVSTSKGTYNFQTAEWTVGTLAPGEKAVMTVQVKVLEKGIYVNTAEYKDKRASATISSESQDLHGNLTAVRIYTLNDRGENINNVEYPQLVSVRADFASLFSQPGYVTVRLYKNGNLLVEKTKQIAPFESWQEDFGKQAVTGATTFTVTINYKSPYFAGDNDGKLYGEPYKSTAGKEVFETQYWDNVLSKNLSGGHSDASSWVDFTFTGYNYNSKTKIWEAKVGDSVGTVNLTKNNWWTYDYYNYAGLYLTEARYPAPTTVRVPPYTQVLPGPMEKAKYKDKYEWWLPDPYGKGPYNQETITFTTIPLTTAYGDKFTGKEITTKTYSWNTVQGYHYDTWWEDHGQWVTYYYPVYDDQGNIIDYQPREVWEPYWEIVGRDHYYTLFGPGGPYTYVENKYYPNYGRISPSAYAPKRYSDDHWALESFPFYDMYVLLTDWDYYTNEHPGGDVPMVWAYIPQHFGYAYHPLRVYYNNAPVAYFNIIGDISKPNETVKIQNLSYDPDYDPIVSTKWEVDGKVFYSVQELENYINGPMKDIPGYHIIKLTVTDDPTGRYYRLEPRTSEVYMKSIYVHQKNTSLPVSYKAQIDFDRDVVYTMWHPSDPSIAIDPEKHSYLKIHVEVRDIGYWTYEYGVNGEKILRFVPLKVLDVPQPETFIVRYRSAGTQIIKPVMFENLTINNNSFSYDAYFEYPKAGKIDLNEETDLMNPLNMDASQDSKLIVPFVVEYFGEVRTLVKDHVAVNAFNPTFADPPGPDRTVFFRIYGLGEKITDNYILKDGAVTRDKPDPAMSPQPKIGKFVEKIDNKLQWIIERNVYPY</sequence>
<name>A0ABT9M2H3_9THEO</name>